<dbReference type="KEGG" id="ccot:CCAX7_20150"/>
<dbReference type="EMBL" id="AP025739">
    <property type="protein sequence ID" value="BDI29964.1"/>
    <property type="molecule type" value="Genomic_DNA"/>
</dbReference>
<protein>
    <submittedName>
        <fullName evidence="3">Uncharacterized protein</fullName>
    </submittedName>
</protein>
<keyword evidence="4" id="KW-1185">Reference proteome</keyword>
<dbReference type="SMART" id="SM00028">
    <property type="entry name" value="TPR"/>
    <property type="match status" value="5"/>
</dbReference>
<evidence type="ECO:0000256" key="1">
    <source>
        <dbReference type="ARBA" id="ARBA00022737"/>
    </source>
</evidence>
<dbReference type="PANTHER" id="PTHR44858">
    <property type="entry name" value="TETRATRICOPEPTIDE REPEAT PROTEIN 6"/>
    <property type="match status" value="1"/>
</dbReference>
<dbReference type="RefSeq" id="WP_119323729.1">
    <property type="nucleotide sequence ID" value="NZ_AP025739.1"/>
</dbReference>
<name>A0A402D2J8_9BACT</name>
<dbReference type="Proteomes" id="UP000287394">
    <property type="component" value="Chromosome"/>
</dbReference>
<dbReference type="PROSITE" id="PS50293">
    <property type="entry name" value="TPR_REGION"/>
    <property type="match status" value="1"/>
</dbReference>
<dbReference type="Pfam" id="PF13432">
    <property type="entry name" value="TPR_16"/>
    <property type="match status" value="1"/>
</dbReference>
<evidence type="ECO:0000256" key="2">
    <source>
        <dbReference type="ARBA" id="ARBA00022803"/>
    </source>
</evidence>
<dbReference type="Gene3D" id="1.25.40.10">
    <property type="entry name" value="Tetratricopeptide repeat domain"/>
    <property type="match status" value="3"/>
</dbReference>
<evidence type="ECO:0000313" key="3">
    <source>
        <dbReference type="EMBL" id="BDI29964.1"/>
    </source>
</evidence>
<keyword evidence="1" id="KW-0677">Repeat</keyword>
<dbReference type="InterPro" id="IPR011990">
    <property type="entry name" value="TPR-like_helical_dom_sf"/>
</dbReference>
<keyword evidence="2" id="KW-0802">TPR repeat</keyword>
<dbReference type="SUPFAM" id="SSF48452">
    <property type="entry name" value="TPR-like"/>
    <property type="match status" value="1"/>
</dbReference>
<reference evidence="3 4" key="1">
    <citation type="journal article" date="2019" name="Int. J. Syst. Evol. Microbiol.">
        <title>Capsulimonas corticalis gen. nov., sp. nov., an aerobic capsulated bacterium, of a novel bacterial order, Capsulimonadales ord. nov., of the class Armatimonadia of the phylum Armatimonadetes.</title>
        <authorList>
            <person name="Li J."/>
            <person name="Kudo C."/>
            <person name="Tonouchi A."/>
        </authorList>
    </citation>
    <scope>NUCLEOTIDE SEQUENCE [LARGE SCALE GENOMIC DNA]</scope>
    <source>
        <strain evidence="3 4">AX-7</strain>
    </source>
</reference>
<dbReference type="AlphaFoldDB" id="A0A402D2J8"/>
<evidence type="ECO:0000313" key="4">
    <source>
        <dbReference type="Proteomes" id="UP000287394"/>
    </source>
</evidence>
<dbReference type="OrthoDB" id="9814069at2"/>
<organism evidence="3 4">
    <name type="scientific">Capsulimonas corticalis</name>
    <dbReference type="NCBI Taxonomy" id="2219043"/>
    <lineage>
        <taxon>Bacteria</taxon>
        <taxon>Bacillati</taxon>
        <taxon>Armatimonadota</taxon>
        <taxon>Armatimonadia</taxon>
        <taxon>Capsulimonadales</taxon>
        <taxon>Capsulimonadaceae</taxon>
        <taxon>Capsulimonas</taxon>
    </lineage>
</organism>
<dbReference type="Pfam" id="PF00515">
    <property type="entry name" value="TPR_1"/>
    <property type="match status" value="1"/>
</dbReference>
<sequence>MKLRPALIASVIGIYALSIAASIYVGVRLAGHLPALLSSGGSPYFQIWNRGDRYSELGNYGAAIREYDKMIAMRPNKVEGYTYRAIAEYHAGLYDRSIQDDTTGIALLNRREGILEQGAPAGMTYQDQLESVPNSQARLYRNRGAVYAKLGDITQATRDFKQAIALEPDEPAYYGALSSLYRRTQQYGLDASNWKDATVNVPDSAYCWTYYGRAQYQLGNISEAVLASLRAMHLDPKLAAPKFNLALCYAVRDQWDLAEPIYREAIALGDSRAQANAVKMVRNGREAHPNSQALRKAEALLGSP</sequence>
<dbReference type="PROSITE" id="PS50005">
    <property type="entry name" value="TPR"/>
    <property type="match status" value="3"/>
</dbReference>
<gene>
    <name evidence="3" type="ORF">CCAX7_20150</name>
</gene>
<accession>A0A402D2J8</accession>
<dbReference type="InterPro" id="IPR019734">
    <property type="entry name" value="TPR_rpt"/>
</dbReference>
<proteinExistence type="predicted"/>
<dbReference type="PANTHER" id="PTHR44858:SF1">
    <property type="entry name" value="UDP-N-ACETYLGLUCOSAMINE--PEPTIDE N-ACETYLGLUCOSAMINYLTRANSFERASE SPINDLY-RELATED"/>
    <property type="match status" value="1"/>
</dbReference>
<dbReference type="InterPro" id="IPR050498">
    <property type="entry name" value="Ycf3"/>
</dbReference>